<dbReference type="Proteomes" id="UP001055072">
    <property type="component" value="Unassembled WGS sequence"/>
</dbReference>
<comment type="caution">
    <text evidence="1">The sequence shown here is derived from an EMBL/GenBank/DDBJ whole genome shotgun (WGS) entry which is preliminary data.</text>
</comment>
<dbReference type="EMBL" id="MU274925">
    <property type="protein sequence ID" value="KAI0086203.1"/>
    <property type="molecule type" value="Genomic_DNA"/>
</dbReference>
<sequence length="617" mass="72106">MPLVLTPVSRFFKRFRRHGKNWLDFLSNDILVDAIFIYLDIKDILRLRRVSKLYYHLTHHTVVWKRLLRWSELPLPPLPPTSRHSLQNLTGLEAERLLTRAHSLDKIWCWRKPNLFDSWKFNAHHYVAHMVLLPGSQYLVATVSDFTRKDWSLVVYSLDSRWNVIPIARIPTTTKGYNLQAKYLTINGVHGITIAYVRRDWRRRRDGKRGINVSEYSGEHNIDAPYPLKHECIAYHVPLTALEDLCDARFVPGSRAFIEHARKLPPPFTRVARIRTSKPLGTLSLDDFVGQPHLTLIKYSNEIIFKPLNGGPTSVLNLIPYPDFTHDPHRIKAVRPLPQQQQILIVREITVPPGRNPFPITAIELQDIPVNKTDDDMVFERSTDDSVFLYDDQFTDIYISEHRTPNWVDESVNASLQPSSQAYRPLPVSVFCKTVLPSIGLLRITFYPQRWDSAYFTMPDPALQLPLTHQYRYTLMYCSPVRFVECHANCQYRILPGSQRTLLYTVPWDDITDTPPVLGFFRYHDKELFADQPEDLEEANLETDTMRRPIWKLPFNYEKTRFSCLAWDETVGRICFARPDSTELWVMDFSKRPKEDFLGRRMPVPVEQDHDVPMTLD</sequence>
<name>A0ACB8TVV2_9APHY</name>
<protein>
    <submittedName>
        <fullName evidence="1">Uncharacterized protein</fullName>
    </submittedName>
</protein>
<evidence type="ECO:0000313" key="2">
    <source>
        <dbReference type="Proteomes" id="UP001055072"/>
    </source>
</evidence>
<gene>
    <name evidence="1" type="ORF">BDY19DRAFT_961855</name>
</gene>
<accession>A0ACB8TVV2</accession>
<evidence type="ECO:0000313" key="1">
    <source>
        <dbReference type="EMBL" id="KAI0086203.1"/>
    </source>
</evidence>
<keyword evidence="2" id="KW-1185">Reference proteome</keyword>
<organism evidence="1 2">
    <name type="scientific">Irpex rosettiformis</name>
    <dbReference type="NCBI Taxonomy" id="378272"/>
    <lineage>
        <taxon>Eukaryota</taxon>
        <taxon>Fungi</taxon>
        <taxon>Dikarya</taxon>
        <taxon>Basidiomycota</taxon>
        <taxon>Agaricomycotina</taxon>
        <taxon>Agaricomycetes</taxon>
        <taxon>Polyporales</taxon>
        <taxon>Irpicaceae</taxon>
        <taxon>Irpex</taxon>
    </lineage>
</organism>
<reference evidence="1" key="1">
    <citation type="journal article" date="2021" name="Environ. Microbiol.">
        <title>Gene family expansions and transcriptome signatures uncover fungal adaptations to wood decay.</title>
        <authorList>
            <person name="Hage H."/>
            <person name="Miyauchi S."/>
            <person name="Viragh M."/>
            <person name="Drula E."/>
            <person name="Min B."/>
            <person name="Chaduli D."/>
            <person name="Navarro D."/>
            <person name="Favel A."/>
            <person name="Norest M."/>
            <person name="Lesage-Meessen L."/>
            <person name="Balint B."/>
            <person name="Merenyi Z."/>
            <person name="de Eugenio L."/>
            <person name="Morin E."/>
            <person name="Martinez A.T."/>
            <person name="Baldrian P."/>
            <person name="Stursova M."/>
            <person name="Martinez M.J."/>
            <person name="Novotny C."/>
            <person name="Magnuson J.K."/>
            <person name="Spatafora J.W."/>
            <person name="Maurice S."/>
            <person name="Pangilinan J."/>
            <person name="Andreopoulos W."/>
            <person name="LaButti K."/>
            <person name="Hundley H."/>
            <person name="Na H."/>
            <person name="Kuo A."/>
            <person name="Barry K."/>
            <person name="Lipzen A."/>
            <person name="Henrissat B."/>
            <person name="Riley R."/>
            <person name="Ahrendt S."/>
            <person name="Nagy L.G."/>
            <person name="Grigoriev I.V."/>
            <person name="Martin F."/>
            <person name="Rosso M.N."/>
        </authorList>
    </citation>
    <scope>NUCLEOTIDE SEQUENCE</scope>
    <source>
        <strain evidence="1">CBS 384.51</strain>
    </source>
</reference>
<proteinExistence type="predicted"/>